<evidence type="ECO:0000259" key="7">
    <source>
        <dbReference type="PROSITE" id="PS51471"/>
    </source>
</evidence>
<dbReference type="Pfam" id="PF13640">
    <property type="entry name" value="2OG-FeII_Oxy_3"/>
    <property type="match status" value="1"/>
</dbReference>
<gene>
    <name evidence="8" type="ORF">C8N46_104298</name>
</gene>
<dbReference type="InterPro" id="IPR044862">
    <property type="entry name" value="Pro_4_hyd_alph_FE2OG_OXY"/>
</dbReference>
<evidence type="ECO:0000256" key="6">
    <source>
        <dbReference type="ARBA" id="ARBA00023004"/>
    </source>
</evidence>
<keyword evidence="5" id="KW-0560">Oxidoreductase</keyword>
<feature type="domain" description="Fe2OG dioxygenase" evidence="7">
    <location>
        <begin position="99"/>
        <end position="199"/>
    </location>
</feature>
<dbReference type="InterPro" id="IPR006620">
    <property type="entry name" value="Pro_4_hyd_alph"/>
</dbReference>
<comment type="caution">
    <text evidence="8">The sequence shown here is derived from an EMBL/GenBank/DDBJ whole genome shotgun (WGS) entry which is preliminary data.</text>
</comment>
<keyword evidence="9" id="KW-1185">Reference proteome</keyword>
<evidence type="ECO:0000313" key="9">
    <source>
        <dbReference type="Proteomes" id="UP000244090"/>
    </source>
</evidence>
<organism evidence="8 9">
    <name type="scientific">Kordia periserrulae</name>
    <dbReference type="NCBI Taxonomy" id="701523"/>
    <lineage>
        <taxon>Bacteria</taxon>
        <taxon>Pseudomonadati</taxon>
        <taxon>Bacteroidota</taxon>
        <taxon>Flavobacteriia</taxon>
        <taxon>Flavobacteriales</taxon>
        <taxon>Flavobacteriaceae</taxon>
        <taxon>Kordia</taxon>
    </lineage>
</organism>
<evidence type="ECO:0000256" key="5">
    <source>
        <dbReference type="ARBA" id="ARBA00023002"/>
    </source>
</evidence>
<dbReference type="InterPro" id="IPR005123">
    <property type="entry name" value="Oxoglu/Fe-dep_dioxygenase_dom"/>
</dbReference>
<dbReference type="GO" id="GO:0071456">
    <property type="term" value="P:cellular response to hypoxia"/>
    <property type="evidence" value="ECO:0007669"/>
    <property type="project" value="TreeGrafter"/>
</dbReference>
<evidence type="ECO:0000256" key="4">
    <source>
        <dbReference type="ARBA" id="ARBA00022964"/>
    </source>
</evidence>
<evidence type="ECO:0000256" key="2">
    <source>
        <dbReference type="ARBA" id="ARBA00022723"/>
    </source>
</evidence>
<dbReference type="InterPro" id="IPR051559">
    <property type="entry name" value="HIF_prolyl_hydroxylases"/>
</dbReference>
<dbReference type="EMBL" id="QBKT01000004">
    <property type="protein sequence ID" value="PTX61654.1"/>
    <property type="molecule type" value="Genomic_DNA"/>
</dbReference>
<accession>A0A2T6C012</accession>
<dbReference type="GO" id="GO:0008198">
    <property type="term" value="F:ferrous iron binding"/>
    <property type="evidence" value="ECO:0007669"/>
    <property type="project" value="TreeGrafter"/>
</dbReference>
<dbReference type="PROSITE" id="PS51471">
    <property type="entry name" value="FE2OG_OXY"/>
    <property type="match status" value="1"/>
</dbReference>
<name>A0A2T6C012_9FLAO</name>
<dbReference type="PANTHER" id="PTHR12907:SF26">
    <property type="entry name" value="HIF PROLYL HYDROXYLASE, ISOFORM C"/>
    <property type="match status" value="1"/>
</dbReference>
<keyword evidence="6" id="KW-0408">Iron</keyword>
<dbReference type="Proteomes" id="UP000244090">
    <property type="component" value="Unassembled WGS sequence"/>
</dbReference>
<proteinExistence type="predicted"/>
<evidence type="ECO:0000256" key="1">
    <source>
        <dbReference type="ARBA" id="ARBA00001961"/>
    </source>
</evidence>
<dbReference type="PANTHER" id="PTHR12907">
    <property type="entry name" value="EGL NINE HOMOLOG-RELATED"/>
    <property type="match status" value="1"/>
</dbReference>
<sequence length="209" mass="24451">MNKCHTLTDWLSWVDELSDKDFVIVDNFLDQQRFDTIRSFFLSHLEDFTRAGIGALSENIIREDIRGDYTYWLDRNRDASLHALWDLIDETMYIYNRYCFLSLAGHEFHLAHYPKGGHYDTHLDQFNARNNRTISMVIYLNKDWQKGDGGELEIFRKDGSSILVEPIEARCVMFKSAVVPHRVMPSHKPRYSLTGWLLQQPSALGKFLG</sequence>
<keyword evidence="4" id="KW-0223">Dioxygenase</keyword>
<dbReference type="Gene3D" id="2.60.120.620">
    <property type="entry name" value="q2cbj1_9rhob like domain"/>
    <property type="match status" value="1"/>
</dbReference>
<keyword evidence="3" id="KW-0847">Vitamin C</keyword>
<dbReference type="GO" id="GO:0031418">
    <property type="term" value="F:L-ascorbic acid binding"/>
    <property type="evidence" value="ECO:0007669"/>
    <property type="project" value="UniProtKB-KW"/>
</dbReference>
<evidence type="ECO:0000313" key="8">
    <source>
        <dbReference type="EMBL" id="PTX61654.1"/>
    </source>
</evidence>
<comment type="cofactor">
    <cofactor evidence="1">
        <name>L-ascorbate</name>
        <dbReference type="ChEBI" id="CHEBI:38290"/>
    </cofactor>
</comment>
<dbReference type="AlphaFoldDB" id="A0A2T6C012"/>
<keyword evidence="2" id="KW-0479">Metal-binding</keyword>
<reference evidence="8 9" key="1">
    <citation type="submission" date="2018-04" db="EMBL/GenBank/DDBJ databases">
        <title>Genomic Encyclopedia of Archaeal and Bacterial Type Strains, Phase II (KMG-II): from individual species to whole genera.</title>
        <authorList>
            <person name="Goeker M."/>
        </authorList>
    </citation>
    <scope>NUCLEOTIDE SEQUENCE [LARGE SCALE GENOMIC DNA]</scope>
    <source>
        <strain evidence="8 9">DSM 25731</strain>
    </source>
</reference>
<evidence type="ECO:0000256" key="3">
    <source>
        <dbReference type="ARBA" id="ARBA00022896"/>
    </source>
</evidence>
<dbReference type="SMART" id="SM00702">
    <property type="entry name" value="P4Hc"/>
    <property type="match status" value="1"/>
</dbReference>
<protein>
    <submittedName>
        <fullName evidence="8">SM-20-related protein</fullName>
    </submittedName>
</protein>
<dbReference type="GO" id="GO:0031543">
    <property type="term" value="F:peptidyl-proline dioxygenase activity"/>
    <property type="evidence" value="ECO:0007669"/>
    <property type="project" value="TreeGrafter"/>
</dbReference>